<dbReference type="Proteomes" id="UP000826271">
    <property type="component" value="Unassembled WGS sequence"/>
</dbReference>
<evidence type="ECO:0000313" key="10">
    <source>
        <dbReference type="Proteomes" id="UP000826271"/>
    </source>
</evidence>
<dbReference type="NCBIfam" id="TIGR01568">
    <property type="entry name" value="A_thal_3678"/>
    <property type="match status" value="1"/>
</dbReference>
<feature type="domain" description="OVATE" evidence="8">
    <location>
        <begin position="312"/>
        <end position="371"/>
    </location>
</feature>
<dbReference type="EMBL" id="WHWC01000003">
    <property type="protein sequence ID" value="KAG8385392.1"/>
    <property type="molecule type" value="Genomic_DNA"/>
</dbReference>
<evidence type="ECO:0000256" key="4">
    <source>
        <dbReference type="ARBA" id="ARBA00023163"/>
    </source>
</evidence>
<dbReference type="InterPro" id="IPR006458">
    <property type="entry name" value="Ovate_C"/>
</dbReference>
<evidence type="ECO:0000313" key="9">
    <source>
        <dbReference type="EMBL" id="KAG8385392.1"/>
    </source>
</evidence>
<feature type="compositionally biased region" description="Basic and acidic residues" evidence="7">
    <location>
        <begin position="163"/>
        <end position="197"/>
    </location>
</feature>
<dbReference type="PROSITE" id="PS51754">
    <property type="entry name" value="OVATE"/>
    <property type="match status" value="1"/>
</dbReference>
<gene>
    <name evidence="9" type="ORF">BUALT_Bualt03G0038300</name>
</gene>
<dbReference type="GO" id="GO:0045892">
    <property type="term" value="P:negative regulation of DNA-templated transcription"/>
    <property type="evidence" value="ECO:0007669"/>
    <property type="project" value="UniProtKB-UniRule"/>
</dbReference>
<feature type="compositionally biased region" description="Basic and acidic residues" evidence="7">
    <location>
        <begin position="133"/>
        <end position="154"/>
    </location>
</feature>
<comment type="function">
    <text evidence="6">Transcriptional repressor that regulates multiple aspects of plant growth and development.</text>
</comment>
<keyword evidence="5 6" id="KW-0539">Nucleus</keyword>
<keyword evidence="10" id="KW-1185">Reference proteome</keyword>
<keyword evidence="4 6" id="KW-0804">Transcription</keyword>
<keyword evidence="3 6" id="KW-0805">Transcription regulation</keyword>
<dbReference type="PANTHER" id="PTHR33057:SF82">
    <property type="entry name" value="TRANSCRIPTION REPRESSOR OFP5"/>
    <property type="match status" value="1"/>
</dbReference>
<organism evidence="9 10">
    <name type="scientific">Buddleja alternifolia</name>
    <dbReference type="NCBI Taxonomy" id="168488"/>
    <lineage>
        <taxon>Eukaryota</taxon>
        <taxon>Viridiplantae</taxon>
        <taxon>Streptophyta</taxon>
        <taxon>Embryophyta</taxon>
        <taxon>Tracheophyta</taxon>
        <taxon>Spermatophyta</taxon>
        <taxon>Magnoliopsida</taxon>
        <taxon>eudicotyledons</taxon>
        <taxon>Gunneridae</taxon>
        <taxon>Pentapetalae</taxon>
        <taxon>asterids</taxon>
        <taxon>lamiids</taxon>
        <taxon>Lamiales</taxon>
        <taxon>Scrophulariaceae</taxon>
        <taxon>Buddlejeae</taxon>
        <taxon>Buddleja</taxon>
    </lineage>
</organism>
<dbReference type="PANTHER" id="PTHR33057">
    <property type="entry name" value="TRANSCRIPTION REPRESSOR OFP7-RELATED"/>
    <property type="match status" value="1"/>
</dbReference>
<protein>
    <recommendedName>
        <fullName evidence="6">Transcription repressor</fullName>
    </recommendedName>
    <alternativeName>
        <fullName evidence="6">Ovate family protein</fullName>
    </alternativeName>
</protein>
<dbReference type="Pfam" id="PF04844">
    <property type="entry name" value="Ovate"/>
    <property type="match status" value="1"/>
</dbReference>
<accession>A0AAV6XXP0</accession>
<evidence type="ECO:0000256" key="2">
    <source>
        <dbReference type="ARBA" id="ARBA00022491"/>
    </source>
</evidence>
<comment type="caution">
    <text evidence="9">The sequence shown here is derived from an EMBL/GenBank/DDBJ whole genome shotgun (WGS) entry which is preliminary data.</text>
</comment>
<evidence type="ECO:0000256" key="3">
    <source>
        <dbReference type="ARBA" id="ARBA00023015"/>
    </source>
</evidence>
<feature type="region of interest" description="Disordered" evidence="7">
    <location>
        <begin position="133"/>
        <end position="197"/>
    </location>
</feature>
<evidence type="ECO:0000259" key="8">
    <source>
        <dbReference type="PROSITE" id="PS51754"/>
    </source>
</evidence>
<dbReference type="AlphaFoldDB" id="A0AAV6XXP0"/>
<evidence type="ECO:0000256" key="7">
    <source>
        <dbReference type="SAM" id="MobiDB-lite"/>
    </source>
</evidence>
<reference evidence="9" key="1">
    <citation type="submission" date="2019-10" db="EMBL/GenBank/DDBJ databases">
        <authorList>
            <person name="Zhang R."/>
            <person name="Pan Y."/>
            <person name="Wang J."/>
            <person name="Ma R."/>
            <person name="Yu S."/>
        </authorList>
    </citation>
    <scope>NUCLEOTIDE SEQUENCE</scope>
    <source>
        <strain evidence="9">LA-IB0</strain>
        <tissue evidence="9">Leaf</tissue>
    </source>
</reference>
<evidence type="ECO:0000256" key="5">
    <source>
        <dbReference type="ARBA" id="ARBA00023242"/>
    </source>
</evidence>
<dbReference type="GO" id="GO:0005634">
    <property type="term" value="C:nucleus"/>
    <property type="evidence" value="ECO:0007669"/>
    <property type="project" value="UniProtKB-SubCell"/>
</dbReference>
<dbReference type="InterPro" id="IPR038933">
    <property type="entry name" value="Ovate"/>
</dbReference>
<comment type="subcellular location">
    <subcellularLocation>
        <location evidence="1 6">Nucleus</location>
    </subcellularLocation>
</comment>
<evidence type="ECO:0000256" key="6">
    <source>
        <dbReference type="RuleBase" id="RU367028"/>
    </source>
</evidence>
<keyword evidence="2 6" id="KW-0678">Repressor</keyword>
<sequence length="379" mass="44508">MNWGRKKNSAPSSSRSSIITRVFPVSWFSKLKQKGGNPRSNSWKRSEVDFPIQNPSYIMDDDDDAYRTISFREGKIEGRRSTCGVNPVCYDSDDEFQVPVSSFKSFDLGEMEMHRRGKCQSFDDMVLDIQKMKEKQHKEKSVREDDEFKGKRPNAEAQFTTPRKSDAKDLSSRKVSRRDVREKETEKQIKPDDGEEKFSKLVERDVFPIDEDCAFEASNVEGTDPISEWKNFEEKKLKEIKVKTESSAYISRESDSRKMQQKNRVKRAYSPRTECRIRVLEDMKRTRMKLKKKKETEVQTVESRTVFDSFAVVKSSFNPEQDFRDSMVEMISQKGIYRPEELEELLACYLTLNCDEYHDIIIKVFQQVWFELNRCVYGS</sequence>
<evidence type="ECO:0000256" key="1">
    <source>
        <dbReference type="ARBA" id="ARBA00004123"/>
    </source>
</evidence>
<proteinExistence type="predicted"/>
<name>A0AAV6XXP0_9LAMI</name>